<dbReference type="GO" id="GO:0005524">
    <property type="term" value="F:ATP binding"/>
    <property type="evidence" value="ECO:0007669"/>
    <property type="project" value="UniProtKB-KW"/>
</dbReference>
<dbReference type="EMBL" id="CP131061">
    <property type="protein sequence ID" value="WNY26683.1"/>
    <property type="molecule type" value="Genomic_DNA"/>
</dbReference>
<dbReference type="RefSeq" id="WP_338098204.1">
    <property type="nucleotide sequence ID" value="NZ_CP131061.1"/>
</dbReference>
<keyword evidence="6" id="KW-1185">Reference proteome</keyword>
<gene>
    <name evidence="5" type="primary">btuD_2</name>
    <name evidence="5" type="ORF">MsAm2_04550</name>
</gene>
<protein>
    <submittedName>
        <fullName evidence="5">Vitamin B12 import ATP-binding protein BtuD</fullName>
    </submittedName>
</protein>
<reference evidence="5 6" key="1">
    <citation type="submission" date="2023-07" db="EMBL/GenBank/DDBJ databases">
        <title>Closed genome sequence of Methanosarcinaceae archaeon Am2.</title>
        <authorList>
            <person name="Poehlein A."/>
            <person name="Protasov E."/>
            <person name="Platt K."/>
            <person name="Reeh H."/>
            <person name="Daniel R."/>
            <person name="Brune A."/>
        </authorList>
    </citation>
    <scope>NUCLEOTIDE SEQUENCE [LARGE SCALE GENOMIC DNA]</scope>
    <source>
        <strain evidence="5 6">Am2</strain>
    </source>
</reference>
<dbReference type="Proteomes" id="UP001304970">
    <property type="component" value="Chromosome"/>
</dbReference>
<dbReference type="CDD" id="cd03230">
    <property type="entry name" value="ABC_DR_subfamily_A"/>
    <property type="match status" value="1"/>
</dbReference>
<evidence type="ECO:0000259" key="4">
    <source>
        <dbReference type="PROSITE" id="PS50893"/>
    </source>
</evidence>
<evidence type="ECO:0000256" key="2">
    <source>
        <dbReference type="ARBA" id="ARBA00022741"/>
    </source>
</evidence>
<dbReference type="InterPro" id="IPR003593">
    <property type="entry name" value="AAA+_ATPase"/>
</dbReference>
<proteinExistence type="predicted"/>
<dbReference type="GO" id="GO:0016887">
    <property type="term" value="F:ATP hydrolysis activity"/>
    <property type="evidence" value="ECO:0007669"/>
    <property type="project" value="InterPro"/>
</dbReference>
<accession>A0AA96V5U3</accession>
<evidence type="ECO:0000313" key="5">
    <source>
        <dbReference type="EMBL" id="WNY26683.1"/>
    </source>
</evidence>
<dbReference type="GeneID" id="89227859"/>
<dbReference type="SUPFAM" id="SSF52540">
    <property type="entry name" value="P-loop containing nucleoside triphosphate hydrolases"/>
    <property type="match status" value="1"/>
</dbReference>
<evidence type="ECO:0000313" key="6">
    <source>
        <dbReference type="Proteomes" id="UP001304970"/>
    </source>
</evidence>
<keyword evidence="2" id="KW-0547">Nucleotide-binding</keyword>
<keyword evidence="3 5" id="KW-0067">ATP-binding</keyword>
<feature type="domain" description="ABC transporter" evidence="4">
    <location>
        <begin position="13"/>
        <end position="238"/>
    </location>
</feature>
<dbReference type="PANTHER" id="PTHR42939:SF3">
    <property type="entry name" value="ABC TRANSPORTER ATP-BINDING COMPONENT"/>
    <property type="match status" value="1"/>
</dbReference>
<name>A0AA96V5U3_9EURY</name>
<dbReference type="PROSITE" id="PS50893">
    <property type="entry name" value="ABC_TRANSPORTER_2"/>
    <property type="match status" value="1"/>
</dbReference>
<organism evidence="5 6">
    <name type="scientific">Methanolapillus ohkumae</name>
    <dbReference type="NCBI Taxonomy" id="3028298"/>
    <lineage>
        <taxon>Archaea</taxon>
        <taxon>Methanobacteriati</taxon>
        <taxon>Methanobacteriota</taxon>
        <taxon>Stenosarchaea group</taxon>
        <taxon>Methanomicrobia</taxon>
        <taxon>Methanosarcinales</taxon>
        <taxon>Methanosarcinaceae</taxon>
        <taxon>Methanolapillus</taxon>
    </lineage>
</organism>
<dbReference type="SMART" id="SM00382">
    <property type="entry name" value="AAA"/>
    <property type="match status" value="1"/>
</dbReference>
<dbReference type="InterPro" id="IPR003439">
    <property type="entry name" value="ABC_transporter-like_ATP-bd"/>
</dbReference>
<sequence length="321" mass="35893">MNNVSNTIPNNILELNNVTKHFTGFSLQNVSFSLPEGFIMGFIGKNGAGKTTTIQSILNMLPLDSGAISVFGKDHLADEPEIKSKIGIVMDQSFYLEEWKITDVEKALSPFYEKWDSGLFSSLLSQFGLDKKKKVKSLSRGMRMKLMIVVALSHGAGLLILDEPTSGLDAVSRSELMEILKNFVMDEKKGVLFSTHNTQDLEKIADYITFINDGRIIYSDTKDNLLEKYVLVKGKQNTLSDDQKKKIIGYRDYNFGFDGLTDVNDLKFLPASVVVEPATLDDIVIRFNIGGDFIEKNIRNKTKNDTGNIVENNVEKKEKGV</sequence>
<evidence type="ECO:0000256" key="1">
    <source>
        <dbReference type="ARBA" id="ARBA00022448"/>
    </source>
</evidence>
<dbReference type="InterPro" id="IPR027417">
    <property type="entry name" value="P-loop_NTPase"/>
</dbReference>
<keyword evidence="1" id="KW-0813">Transport</keyword>
<dbReference type="PANTHER" id="PTHR42939">
    <property type="entry name" value="ABC TRANSPORTER ATP-BINDING PROTEIN ALBC-RELATED"/>
    <property type="match status" value="1"/>
</dbReference>
<evidence type="ECO:0000256" key="3">
    <source>
        <dbReference type="ARBA" id="ARBA00022840"/>
    </source>
</evidence>
<dbReference type="Pfam" id="PF00005">
    <property type="entry name" value="ABC_tran"/>
    <property type="match status" value="1"/>
</dbReference>
<dbReference type="Gene3D" id="3.40.50.300">
    <property type="entry name" value="P-loop containing nucleotide triphosphate hydrolases"/>
    <property type="match status" value="1"/>
</dbReference>
<dbReference type="InterPro" id="IPR051782">
    <property type="entry name" value="ABC_Transporter_VariousFunc"/>
</dbReference>
<dbReference type="AlphaFoldDB" id="A0AA96V5U3"/>